<sequence length="245" mass="26522">MAVVRQGNYIKSPGWLERGDGNYFVVPSATGCSRDLTDGIDLDEDRDLFLSCYIHKKRLAEKGVKKSTAGISFHLTPSADGSRKSPGPESVVFLCSIAQNERLLCSTGKGLHNVGKMLDTDRTYLFVLKLKIRRDEPDTIMACALSADDAPQVIEPAQWDVVSKPSYHSGIMKTLNLWSDTFAITAIDELRIGDTWESVGRSFERVMIGGGQHVPSVLVCEQISGIGGVMPACGFAVQSRPGGAG</sequence>
<evidence type="ECO:0000313" key="2">
    <source>
        <dbReference type="Proteomes" id="UP000536179"/>
    </source>
</evidence>
<evidence type="ECO:0000313" key="1">
    <source>
        <dbReference type="EMBL" id="MBB3205599.1"/>
    </source>
</evidence>
<dbReference type="RefSeq" id="WP_221224925.1">
    <property type="nucleotide sequence ID" value="NZ_JACHXU010000004.1"/>
</dbReference>
<dbReference type="PROSITE" id="PS51257">
    <property type="entry name" value="PROKAR_LIPOPROTEIN"/>
    <property type="match status" value="1"/>
</dbReference>
<gene>
    <name evidence="1" type="ORF">FHS27_001403</name>
</gene>
<dbReference type="AlphaFoldDB" id="A0A7W5H4R4"/>
<name>A0A7W5H4R4_9BACT</name>
<proteinExistence type="predicted"/>
<organism evidence="1 2">
    <name type="scientific">Aporhodopirellula rubra</name>
    <dbReference type="NCBI Taxonomy" id="980271"/>
    <lineage>
        <taxon>Bacteria</taxon>
        <taxon>Pseudomonadati</taxon>
        <taxon>Planctomycetota</taxon>
        <taxon>Planctomycetia</taxon>
        <taxon>Pirellulales</taxon>
        <taxon>Pirellulaceae</taxon>
        <taxon>Aporhodopirellula</taxon>
    </lineage>
</organism>
<comment type="caution">
    <text evidence="1">The sequence shown here is derived from an EMBL/GenBank/DDBJ whole genome shotgun (WGS) entry which is preliminary data.</text>
</comment>
<accession>A0A7W5H4R4</accession>
<reference evidence="1 2" key="1">
    <citation type="submission" date="2020-08" db="EMBL/GenBank/DDBJ databases">
        <title>Genomic Encyclopedia of Type Strains, Phase III (KMG-III): the genomes of soil and plant-associated and newly described type strains.</title>
        <authorList>
            <person name="Whitman W."/>
        </authorList>
    </citation>
    <scope>NUCLEOTIDE SEQUENCE [LARGE SCALE GENOMIC DNA]</scope>
    <source>
        <strain evidence="1 2">CECT 8075</strain>
    </source>
</reference>
<protein>
    <submittedName>
        <fullName evidence="1">Uncharacterized protein</fullName>
    </submittedName>
</protein>
<keyword evidence="2" id="KW-1185">Reference proteome</keyword>
<dbReference type="Proteomes" id="UP000536179">
    <property type="component" value="Unassembled WGS sequence"/>
</dbReference>
<dbReference type="EMBL" id="JACHXU010000004">
    <property type="protein sequence ID" value="MBB3205599.1"/>
    <property type="molecule type" value="Genomic_DNA"/>
</dbReference>